<evidence type="ECO:0000256" key="3">
    <source>
        <dbReference type="SAM" id="MobiDB-lite"/>
    </source>
</evidence>
<feature type="region of interest" description="Disordered" evidence="3">
    <location>
        <begin position="386"/>
        <end position="583"/>
    </location>
</feature>
<evidence type="ECO:0000256" key="2">
    <source>
        <dbReference type="PROSITE-ProRule" id="PRU00069"/>
    </source>
</evidence>
<dbReference type="SMART" id="SM00021">
    <property type="entry name" value="DAX"/>
    <property type="match status" value="1"/>
</dbReference>
<feature type="compositionally biased region" description="Basic and acidic residues" evidence="3">
    <location>
        <begin position="499"/>
        <end position="511"/>
    </location>
</feature>
<organism evidence="5 6">
    <name type="scientific">Ladona fulva</name>
    <name type="common">Scarce chaser dragonfly</name>
    <name type="synonym">Libellula fulva</name>
    <dbReference type="NCBI Taxonomy" id="123851"/>
    <lineage>
        <taxon>Eukaryota</taxon>
        <taxon>Metazoa</taxon>
        <taxon>Ecdysozoa</taxon>
        <taxon>Arthropoda</taxon>
        <taxon>Hexapoda</taxon>
        <taxon>Insecta</taxon>
        <taxon>Pterygota</taxon>
        <taxon>Palaeoptera</taxon>
        <taxon>Odonata</taxon>
        <taxon>Epiprocta</taxon>
        <taxon>Anisoptera</taxon>
        <taxon>Libelluloidea</taxon>
        <taxon>Libellulidae</taxon>
        <taxon>Ladona</taxon>
    </lineage>
</organism>
<dbReference type="GO" id="GO:0016055">
    <property type="term" value="P:Wnt signaling pathway"/>
    <property type="evidence" value="ECO:0007669"/>
    <property type="project" value="UniProtKB-KW"/>
</dbReference>
<dbReference type="EMBL" id="KZ308556">
    <property type="protein sequence ID" value="KAG8231456.1"/>
    <property type="molecule type" value="Genomic_DNA"/>
</dbReference>
<feature type="compositionally biased region" description="Polar residues" evidence="3">
    <location>
        <begin position="416"/>
        <end position="425"/>
    </location>
</feature>
<dbReference type="GO" id="GO:0090090">
    <property type="term" value="P:negative regulation of canonical Wnt signaling pathway"/>
    <property type="evidence" value="ECO:0007669"/>
    <property type="project" value="InterPro"/>
</dbReference>
<protein>
    <recommendedName>
        <fullName evidence="4">DIX domain-containing protein</fullName>
    </recommendedName>
</protein>
<dbReference type="PROSITE" id="PS50841">
    <property type="entry name" value="DIX"/>
    <property type="match status" value="1"/>
</dbReference>
<name>A0A8K0P2R1_LADFU</name>
<dbReference type="InterPro" id="IPR043581">
    <property type="entry name" value="Axin-like"/>
</dbReference>
<dbReference type="GO" id="GO:0005886">
    <property type="term" value="C:plasma membrane"/>
    <property type="evidence" value="ECO:0007669"/>
    <property type="project" value="TreeGrafter"/>
</dbReference>
<dbReference type="GO" id="GO:0031625">
    <property type="term" value="F:ubiquitin protein ligase binding"/>
    <property type="evidence" value="ECO:0007669"/>
    <property type="project" value="TreeGrafter"/>
</dbReference>
<feature type="region of interest" description="Disordered" evidence="3">
    <location>
        <begin position="161"/>
        <end position="199"/>
    </location>
</feature>
<dbReference type="GO" id="GO:0005634">
    <property type="term" value="C:nucleus"/>
    <property type="evidence" value="ECO:0007669"/>
    <property type="project" value="TreeGrafter"/>
</dbReference>
<dbReference type="Pfam" id="PF08833">
    <property type="entry name" value="Axin_b-cat_bind"/>
    <property type="match status" value="1"/>
</dbReference>
<dbReference type="GO" id="GO:0030877">
    <property type="term" value="C:beta-catenin destruction complex"/>
    <property type="evidence" value="ECO:0007669"/>
    <property type="project" value="TreeGrafter"/>
</dbReference>
<feature type="compositionally biased region" description="Polar residues" evidence="3">
    <location>
        <begin position="188"/>
        <end position="199"/>
    </location>
</feature>
<dbReference type="InterPro" id="IPR014936">
    <property type="entry name" value="Axin_b-cat-bd"/>
</dbReference>
<dbReference type="InterPro" id="IPR029071">
    <property type="entry name" value="Ubiquitin-like_domsf"/>
</dbReference>
<reference evidence="5" key="2">
    <citation type="submission" date="2017-10" db="EMBL/GenBank/DDBJ databases">
        <title>Ladona fulva Genome sequencing and assembly.</title>
        <authorList>
            <person name="Murali S."/>
            <person name="Richards S."/>
            <person name="Bandaranaike D."/>
            <person name="Bellair M."/>
            <person name="Blankenburg K."/>
            <person name="Chao H."/>
            <person name="Dinh H."/>
            <person name="Doddapaneni H."/>
            <person name="Dugan-Rocha S."/>
            <person name="Elkadiri S."/>
            <person name="Gnanaolivu R."/>
            <person name="Hernandez B."/>
            <person name="Skinner E."/>
            <person name="Javaid M."/>
            <person name="Lee S."/>
            <person name="Li M."/>
            <person name="Ming W."/>
            <person name="Munidasa M."/>
            <person name="Muniz J."/>
            <person name="Nguyen L."/>
            <person name="Hughes D."/>
            <person name="Osuji N."/>
            <person name="Pu L.-L."/>
            <person name="Puazo M."/>
            <person name="Qu C."/>
            <person name="Quiroz J."/>
            <person name="Raj R."/>
            <person name="Weissenberger G."/>
            <person name="Xin Y."/>
            <person name="Zou X."/>
            <person name="Han Y."/>
            <person name="Worley K."/>
            <person name="Muzny D."/>
            <person name="Gibbs R."/>
        </authorList>
    </citation>
    <scope>NUCLEOTIDE SEQUENCE</scope>
    <source>
        <strain evidence="5">Sampled in the wild</strain>
    </source>
</reference>
<feature type="compositionally biased region" description="Low complexity" evidence="3">
    <location>
        <begin position="172"/>
        <end position="181"/>
    </location>
</feature>
<dbReference type="GO" id="GO:0019901">
    <property type="term" value="F:protein kinase binding"/>
    <property type="evidence" value="ECO:0007669"/>
    <property type="project" value="TreeGrafter"/>
</dbReference>
<evidence type="ECO:0000256" key="1">
    <source>
        <dbReference type="ARBA" id="ARBA00022687"/>
    </source>
</evidence>
<dbReference type="PANTHER" id="PTHR46102:SF2">
    <property type="entry name" value="AXIN"/>
    <property type="match status" value="1"/>
</dbReference>
<accession>A0A8K0P2R1</accession>
<gene>
    <name evidence="5" type="ORF">J437_LFUL000173</name>
</gene>
<dbReference type="GO" id="GO:0060090">
    <property type="term" value="F:molecular adaptor activity"/>
    <property type="evidence" value="ECO:0007669"/>
    <property type="project" value="TreeGrafter"/>
</dbReference>
<evidence type="ECO:0000259" key="4">
    <source>
        <dbReference type="PROSITE" id="PS50841"/>
    </source>
</evidence>
<feature type="compositionally biased region" description="Low complexity" evidence="3">
    <location>
        <begin position="519"/>
        <end position="535"/>
    </location>
</feature>
<evidence type="ECO:0000313" key="5">
    <source>
        <dbReference type="EMBL" id="KAG8231456.1"/>
    </source>
</evidence>
<feature type="compositionally biased region" description="Basic and acidic residues" evidence="3">
    <location>
        <begin position="321"/>
        <end position="336"/>
    </location>
</feature>
<dbReference type="PANTHER" id="PTHR46102">
    <property type="entry name" value="AXIN"/>
    <property type="match status" value="1"/>
</dbReference>
<dbReference type="InterPro" id="IPR001158">
    <property type="entry name" value="DIX"/>
</dbReference>
<sequence>MASILIHSDGMSMGGGHHRLSKKQYIRHCKQIKESANLNRDPCMHHTVIPRTQRIQKEQVHPMKPEEFAAILIEKLENVKRKQEAQEKLDRKLQEGEGASGTEDFCGGMEGVSCSGGFGAGIMSVASPRTLADAIREKLQLTTDDSDQAILDQHVSRVWSDLTPSRSPGALSSPRPRSPDGSGRKRASTTGISGSLSTAAGISSHSSVAGFSAMPGTTGTGVSLLPPHPYQTRQSYCPRHSRKEKDVFSTFSSDSGNVHDFPSDAGGGGGSLGAIGPPSDLSSGRQQQSLQQHHYLPKSKSMPDYGEAQKQDLYSPVPGMHDGRFARPGKEVDRRRSSSSKKTLTELTDSGVSVVSDTPTSTLHAPSTSTHSKERVLSWLLESEKQSSCGGSAGGGGGSHSHASDRDSSSKHRIRSSTCATSPISSRRGKKSVVPYNTSSRSGSLERPSGSGSGANMGMCPLPSGVSGGWGGGHSPAQPFVADPCMPPLPLPHTPTQLEEARRRLEDDVRTRSSGGGSSSVPQGSSQRQRFSSSGKAGHMESMGAVSAATVTSVSNPSTLRKPRSTSRGSGGGGPQPSCEGGGGPEYTTVVFSFCDEQFPYRTKIPGRQLTLRHFKEYLPKKGSYRYFFKTECEDLDMKVIQEEIMDDNDILPLWEGKVMAQVKPID</sequence>
<dbReference type="Pfam" id="PF00778">
    <property type="entry name" value="DIX"/>
    <property type="match status" value="1"/>
</dbReference>
<feature type="compositionally biased region" description="Gly residues" evidence="3">
    <location>
        <begin position="569"/>
        <end position="583"/>
    </location>
</feature>
<dbReference type="InterPro" id="IPR038207">
    <property type="entry name" value="DIX_dom_sf"/>
</dbReference>
<comment type="caution">
    <text evidence="5">The sequence shown here is derived from an EMBL/GenBank/DDBJ whole genome shotgun (WGS) entry which is preliminary data.</text>
</comment>
<dbReference type="GO" id="GO:0048468">
    <property type="term" value="P:cell development"/>
    <property type="evidence" value="ECO:0007669"/>
    <property type="project" value="TreeGrafter"/>
</dbReference>
<dbReference type="GO" id="GO:0008013">
    <property type="term" value="F:beta-catenin binding"/>
    <property type="evidence" value="ECO:0007669"/>
    <property type="project" value="TreeGrafter"/>
</dbReference>
<feature type="compositionally biased region" description="Low complexity" evidence="3">
    <location>
        <begin position="274"/>
        <end position="292"/>
    </location>
</feature>
<feature type="compositionally biased region" description="Polar residues" evidence="3">
    <location>
        <begin position="549"/>
        <end position="559"/>
    </location>
</feature>
<dbReference type="Gene3D" id="2.40.240.130">
    <property type="match status" value="1"/>
</dbReference>
<keyword evidence="1 2" id="KW-0879">Wnt signaling pathway</keyword>
<feature type="region of interest" description="Disordered" evidence="3">
    <location>
        <begin position="220"/>
        <end position="374"/>
    </location>
</feature>
<evidence type="ECO:0000313" key="6">
    <source>
        <dbReference type="Proteomes" id="UP000792457"/>
    </source>
</evidence>
<feature type="compositionally biased region" description="Polar residues" evidence="3">
    <location>
        <begin position="341"/>
        <end position="370"/>
    </location>
</feature>
<dbReference type="OrthoDB" id="10007451at2759"/>
<dbReference type="AlphaFoldDB" id="A0A8K0P2R1"/>
<keyword evidence="6" id="KW-1185">Reference proteome</keyword>
<proteinExistence type="predicted"/>
<dbReference type="GO" id="GO:0032436">
    <property type="term" value="P:positive regulation of proteasomal ubiquitin-dependent protein catabolic process"/>
    <property type="evidence" value="ECO:0007669"/>
    <property type="project" value="TreeGrafter"/>
</dbReference>
<feature type="domain" description="DIX" evidence="4">
    <location>
        <begin position="585"/>
        <end position="667"/>
    </location>
</feature>
<reference evidence="5" key="1">
    <citation type="submission" date="2013-04" db="EMBL/GenBank/DDBJ databases">
        <authorList>
            <person name="Qu J."/>
            <person name="Murali S.C."/>
            <person name="Bandaranaike D."/>
            <person name="Bellair M."/>
            <person name="Blankenburg K."/>
            <person name="Chao H."/>
            <person name="Dinh H."/>
            <person name="Doddapaneni H."/>
            <person name="Downs B."/>
            <person name="Dugan-Rocha S."/>
            <person name="Elkadiri S."/>
            <person name="Gnanaolivu R.D."/>
            <person name="Hernandez B."/>
            <person name="Javaid M."/>
            <person name="Jayaseelan J.C."/>
            <person name="Lee S."/>
            <person name="Li M."/>
            <person name="Ming W."/>
            <person name="Munidasa M."/>
            <person name="Muniz J."/>
            <person name="Nguyen L."/>
            <person name="Ongeri F."/>
            <person name="Osuji N."/>
            <person name="Pu L.-L."/>
            <person name="Puazo M."/>
            <person name="Qu C."/>
            <person name="Quiroz J."/>
            <person name="Raj R."/>
            <person name="Weissenberger G."/>
            <person name="Xin Y."/>
            <person name="Zou X."/>
            <person name="Han Y."/>
            <person name="Richards S."/>
            <person name="Worley K."/>
            <person name="Muzny D."/>
            <person name="Gibbs R."/>
        </authorList>
    </citation>
    <scope>NUCLEOTIDE SEQUENCE</scope>
    <source>
        <strain evidence="5">Sampled in the wild</strain>
    </source>
</reference>
<dbReference type="SUPFAM" id="SSF54236">
    <property type="entry name" value="Ubiquitin-like"/>
    <property type="match status" value="1"/>
</dbReference>
<dbReference type="Proteomes" id="UP000792457">
    <property type="component" value="Unassembled WGS sequence"/>
</dbReference>